<evidence type="ECO:0000256" key="1">
    <source>
        <dbReference type="ARBA" id="ARBA00001968"/>
    </source>
</evidence>
<comment type="cofactor">
    <cofactor evidence="1">
        <name>a divalent metal cation</name>
        <dbReference type="ChEBI" id="CHEBI:60240"/>
    </cofactor>
</comment>
<sequence length="326" mass="37178">MSFHELREALVCAFSDGVISEEEFLILYEEYESTNLNFPHWEYEPFSLDNFDSSEARAEFRVDKEDIPLLVNALQVPENFRCPQGTVCSGEEGLCLLLKRLAYPCPYHDLIHRFGRPVPELCMISNTVLNWIYENHSHRLTSWNNQPFLSPANLQLYAQAISRKGSPLKNCFGFVDGTVRQISRPGDNQRVVYNGHKRVHALKFQAVVIPSGLVANLYGPVEGRRHDAGMLKESGLLNILQRRAVTPTGAILCFYGDPAYPLRPHLMGPYRDNPLTPQMRAFNKAMSEVRVSVEWLFSDKAESFKFIDYKKNLKLGMSAVGKQYIV</sequence>
<name>A0ABN8M8F6_9CNID</name>
<evidence type="ECO:0000313" key="5">
    <source>
        <dbReference type="Proteomes" id="UP001159427"/>
    </source>
</evidence>
<accession>A0ABN8M8F6</accession>
<organism evidence="4 5">
    <name type="scientific">Porites evermanni</name>
    <dbReference type="NCBI Taxonomy" id="104178"/>
    <lineage>
        <taxon>Eukaryota</taxon>
        <taxon>Metazoa</taxon>
        <taxon>Cnidaria</taxon>
        <taxon>Anthozoa</taxon>
        <taxon>Hexacorallia</taxon>
        <taxon>Scleractinia</taxon>
        <taxon>Fungiina</taxon>
        <taxon>Poritidae</taxon>
        <taxon>Porites</taxon>
    </lineage>
</organism>
<dbReference type="PANTHER" id="PTHR34615:SF1">
    <property type="entry name" value="PX DOMAIN-CONTAINING PROTEIN"/>
    <property type="match status" value="1"/>
</dbReference>
<proteinExistence type="predicted"/>
<gene>
    <name evidence="4" type="ORF">PEVE_00023198</name>
</gene>
<feature type="non-terminal residue" evidence="4">
    <location>
        <position position="326"/>
    </location>
</feature>
<evidence type="ECO:0000259" key="3">
    <source>
        <dbReference type="Pfam" id="PF13359"/>
    </source>
</evidence>
<keyword evidence="5" id="KW-1185">Reference proteome</keyword>
<reference evidence="4 5" key="1">
    <citation type="submission" date="2022-05" db="EMBL/GenBank/DDBJ databases">
        <authorList>
            <consortium name="Genoscope - CEA"/>
            <person name="William W."/>
        </authorList>
    </citation>
    <scope>NUCLEOTIDE SEQUENCE [LARGE SCALE GENOMIC DNA]</scope>
</reference>
<feature type="domain" description="DDE Tnp4" evidence="3">
    <location>
        <begin position="175"/>
        <end position="314"/>
    </location>
</feature>
<keyword evidence="2" id="KW-0479">Metal-binding</keyword>
<dbReference type="Proteomes" id="UP001159427">
    <property type="component" value="Unassembled WGS sequence"/>
</dbReference>
<dbReference type="PANTHER" id="PTHR34615">
    <property type="entry name" value="PX DOMAIN-CONTAINING PROTEIN"/>
    <property type="match status" value="1"/>
</dbReference>
<evidence type="ECO:0000313" key="4">
    <source>
        <dbReference type="EMBL" id="CAH3024549.1"/>
    </source>
</evidence>
<comment type="caution">
    <text evidence="4">The sequence shown here is derived from an EMBL/GenBank/DDBJ whole genome shotgun (WGS) entry which is preliminary data.</text>
</comment>
<dbReference type="EMBL" id="CALNXI010000308">
    <property type="protein sequence ID" value="CAH3024549.1"/>
    <property type="molecule type" value="Genomic_DNA"/>
</dbReference>
<protein>
    <recommendedName>
        <fullName evidence="3">DDE Tnp4 domain-containing protein</fullName>
    </recommendedName>
</protein>
<evidence type="ECO:0000256" key="2">
    <source>
        <dbReference type="ARBA" id="ARBA00022723"/>
    </source>
</evidence>
<dbReference type="InterPro" id="IPR027806">
    <property type="entry name" value="HARBI1_dom"/>
</dbReference>
<dbReference type="Pfam" id="PF13359">
    <property type="entry name" value="DDE_Tnp_4"/>
    <property type="match status" value="1"/>
</dbReference>